<evidence type="ECO:0000313" key="2">
    <source>
        <dbReference type="EMBL" id="MDE9617714.1"/>
    </source>
</evidence>
<dbReference type="PANTHER" id="PTHR37024:SF3">
    <property type="entry name" value="TYPE VI SECRETION SYSTEM PROTEIN TSSA"/>
    <property type="match status" value="1"/>
</dbReference>
<dbReference type="Pfam" id="PF16989">
    <property type="entry name" value="T6SS_VasJ"/>
    <property type="match status" value="1"/>
</dbReference>
<dbReference type="PANTHER" id="PTHR37024">
    <property type="entry name" value="TYPE VI SECRETION SYSTEM DUF2094 AND IMPA-RELATED DOMAIN PROTEIN"/>
    <property type="match status" value="1"/>
</dbReference>
<proteinExistence type="predicted"/>
<dbReference type="EMBL" id="JAKIHW010000005">
    <property type="protein sequence ID" value="MDE9617714.1"/>
    <property type="molecule type" value="Genomic_DNA"/>
</dbReference>
<dbReference type="NCBIfam" id="TIGR03362">
    <property type="entry name" value="VI_chp_7"/>
    <property type="match status" value="1"/>
</dbReference>
<comment type="caution">
    <text evidence="2">The sequence shown here is derived from an EMBL/GenBank/DDBJ whole genome shotgun (WGS) entry which is preliminary data.</text>
</comment>
<dbReference type="InterPro" id="IPR017739">
    <property type="entry name" value="T6SS-assoc_VCA0119"/>
</dbReference>
<sequence length="483" mass="53565">MPVTGRENNKMAMDLRNPDTWISHLLENLPEEKLTSVLKDDNPDWEYIDGEMLKLGSLAHSQLDIPEIQRRGLTLMASESKDFRLLAHLLRTLQHAGDSLLALRLLALYVEHYWTLAAPVMTHKKRFAAQVIKRFEAGISGFAENAAATQRDLLLGELAKLALLWQGSNATELAQATDDVAALYQRAFRDSEPAATPVSAQSAVASVPPSAAPVASAPAPSSVAPAPVVNIDGHDDKAWRDTLLKVAAILCERQPDAPLGYRLRRHALWLAITSAPQAESNGRTPLAAFPADMMDDYQARLNNADMTLWQQVEKSVLLAPYWFDGHYLSAQAAQRLGYTAVAEAIREEAAGFLTRLPQLSTLLFNDHTPFISSQTKQWMTATPSSGQPASAQQSGEEWQNAQACFTERGLEAALRYLDTLPEGSPRDQFYRQYFGAQLMDDAGMAKMAQQQYRMLFNTGLRMVLADWEPSLLEQLEQKFTAEQ</sequence>
<dbReference type="RefSeq" id="WP_275397388.1">
    <property type="nucleotide sequence ID" value="NZ_JAKIHW010000005.1"/>
</dbReference>
<reference evidence="2" key="1">
    <citation type="submission" date="2022-01" db="EMBL/GenBank/DDBJ databases">
        <title>Genetic Characterization of Carbapenem-resistant Citrobacter spp. from China: a multicenter study.</title>
        <authorList>
            <person name="Ye L."/>
        </authorList>
    </citation>
    <scope>NUCLEOTIDE SEQUENCE</scope>
    <source>
        <strain evidence="2">IR5432</strain>
    </source>
</reference>
<dbReference type="InterPro" id="IPR010657">
    <property type="entry name" value="ImpA_N"/>
</dbReference>
<protein>
    <submittedName>
        <fullName evidence="2">Type VI secretion system protein TssA</fullName>
    </submittedName>
</protein>
<evidence type="ECO:0000259" key="1">
    <source>
        <dbReference type="Pfam" id="PF06812"/>
    </source>
</evidence>
<organism evidence="2 3">
    <name type="scientific">Citrobacter portucalensis</name>
    <dbReference type="NCBI Taxonomy" id="1639133"/>
    <lineage>
        <taxon>Bacteria</taxon>
        <taxon>Pseudomonadati</taxon>
        <taxon>Pseudomonadota</taxon>
        <taxon>Gammaproteobacteria</taxon>
        <taxon>Enterobacterales</taxon>
        <taxon>Enterobacteriaceae</taxon>
        <taxon>Citrobacter</taxon>
        <taxon>Citrobacter freundii complex</taxon>
    </lineage>
</organism>
<gene>
    <name evidence="2" type="primary">tssA</name>
    <name evidence="2" type="ORF">L2111_06405</name>
</gene>
<dbReference type="Pfam" id="PF06812">
    <property type="entry name" value="ImpA_N"/>
    <property type="match status" value="1"/>
</dbReference>
<dbReference type="AlphaFoldDB" id="A0A9X4JI61"/>
<evidence type="ECO:0000313" key="3">
    <source>
        <dbReference type="Proteomes" id="UP001147005"/>
    </source>
</evidence>
<name>A0A9X4JI61_9ENTR</name>
<dbReference type="Proteomes" id="UP001147005">
    <property type="component" value="Unassembled WGS sequence"/>
</dbReference>
<accession>A0A9X4JI61</accession>
<feature type="domain" description="ImpA N-terminal" evidence="1">
    <location>
        <begin position="38"/>
        <end position="123"/>
    </location>
</feature>